<evidence type="ECO:0000313" key="7">
    <source>
        <dbReference type="EMBL" id="CAE0633046.1"/>
    </source>
</evidence>
<evidence type="ECO:0008006" key="8">
    <source>
        <dbReference type="Google" id="ProtNLM"/>
    </source>
</evidence>
<dbReference type="GO" id="GO:0042910">
    <property type="term" value="F:xenobiotic transmembrane transporter activity"/>
    <property type="evidence" value="ECO:0007669"/>
    <property type="project" value="InterPro"/>
</dbReference>
<sequence>MMKYCNPVRVLAVFWSFCFVIMGGYSFQTSVQDHQRRPANHNLFKAQRRSTALLDVPVSPLPGKKQAHIHQHGVKAQLLSLLGVRIGAQLQTGSTDCKKQSTTETLSHQVVAENDCFLINTGSSLSEVADLHIVDEQPNHEGVQEENDNKQEHYETPQIRELLAFIIPAVAMIQAPAIMSIVDTAVVGRASSLGLAALTPATQMCDAAASMCSSFGMATSNLVATAVAQTDDEELRATVASSLSVAVAVGAAVTAAVQLGGHAYMARLVGPGAAEVLPAALAFARTRILSFTAIMLTMVGQATALGMKDSLTPMLVIVLNACLNLSGDIALVMKMKLGVWGAAVATASSEVVGAVLMVSSVRKMFRANERLGGGLAPAVPKPAWLRKYLGTAFPLFFMLLTRNASFAFLAATVASAGTTALGAYQVLLRVTFILTAFGDGLGVAAQAYLPYYNLRAPLAREARAAKRALVCRIMLLGVAFGGATALAAAGVLLKLPFLFTTDPAVAAEVARTVPTVMGILLAYGVTLPMEGVLVSMRDGAFLAQGYALLLVAKAAYLRLCRRSPALNGNLAVSAWGGLLMYNCLRAALFSGRFLLRDRAEHRALAEREAFKRWFFGAPAPAAAGEGEEGPAAAAAAVAVPGS</sequence>
<dbReference type="InterPro" id="IPR002528">
    <property type="entry name" value="MATE_fam"/>
</dbReference>
<comment type="similarity">
    <text evidence="2">Belongs to the multi antimicrobial extrusion (MATE) (TC 2.A.66.1) family.</text>
</comment>
<feature type="transmembrane region" description="Helical" evidence="6">
    <location>
        <begin position="469"/>
        <end position="493"/>
    </location>
</feature>
<feature type="transmembrane region" description="Helical" evidence="6">
    <location>
        <begin position="513"/>
        <end position="534"/>
    </location>
</feature>
<proteinExistence type="inferred from homology"/>
<keyword evidence="3 6" id="KW-0812">Transmembrane</keyword>
<dbReference type="InterPro" id="IPR044644">
    <property type="entry name" value="DinF-like"/>
</dbReference>
<evidence type="ECO:0000256" key="5">
    <source>
        <dbReference type="ARBA" id="ARBA00023136"/>
    </source>
</evidence>
<protein>
    <recommendedName>
        <fullName evidence="8">Protein DETOXIFICATION</fullName>
    </recommendedName>
</protein>
<evidence type="ECO:0000256" key="3">
    <source>
        <dbReference type="ARBA" id="ARBA00022692"/>
    </source>
</evidence>
<evidence type="ECO:0000256" key="1">
    <source>
        <dbReference type="ARBA" id="ARBA00004141"/>
    </source>
</evidence>
<feature type="transmembrane region" description="Helical" evidence="6">
    <location>
        <begin position="571"/>
        <end position="595"/>
    </location>
</feature>
<organism evidence="7">
    <name type="scientific">Heterosigma akashiwo</name>
    <name type="common">Chromophytic alga</name>
    <name type="synonym">Heterosigma carterae</name>
    <dbReference type="NCBI Taxonomy" id="2829"/>
    <lineage>
        <taxon>Eukaryota</taxon>
        <taxon>Sar</taxon>
        <taxon>Stramenopiles</taxon>
        <taxon>Ochrophyta</taxon>
        <taxon>Raphidophyceae</taxon>
        <taxon>Chattonellales</taxon>
        <taxon>Chattonellaceae</taxon>
        <taxon>Heterosigma</taxon>
    </lineage>
</organism>
<dbReference type="AlphaFoldDB" id="A0A7S3XV07"/>
<feature type="transmembrane region" description="Helical" evidence="6">
    <location>
        <begin position="288"/>
        <end position="307"/>
    </location>
</feature>
<accession>A0A7S3XV07</accession>
<comment type="subcellular location">
    <subcellularLocation>
        <location evidence="1">Membrane</location>
        <topology evidence="1">Multi-pass membrane protein</topology>
    </subcellularLocation>
</comment>
<dbReference type="PANTHER" id="PTHR42893">
    <property type="entry name" value="PROTEIN DETOXIFICATION 44, CHLOROPLASTIC-RELATED"/>
    <property type="match status" value="1"/>
</dbReference>
<feature type="transmembrane region" description="Helical" evidence="6">
    <location>
        <begin position="426"/>
        <end position="449"/>
    </location>
</feature>
<keyword evidence="5 6" id="KW-0472">Membrane</keyword>
<dbReference type="EMBL" id="HBIU01025386">
    <property type="protein sequence ID" value="CAE0633046.1"/>
    <property type="molecule type" value="Transcribed_RNA"/>
</dbReference>
<evidence type="ECO:0000256" key="6">
    <source>
        <dbReference type="SAM" id="Phobius"/>
    </source>
</evidence>
<gene>
    <name evidence="7" type="ORF">HAKA00212_LOCUS11758</name>
</gene>
<reference evidence="7" key="1">
    <citation type="submission" date="2021-01" db="EMBL/GenBank/DDBJ databases">
        <authorList>
            <person name="Corre E."/>
            <person name="Pelletier E."/>
            <person name="Niang G."/>
            <person name="Scheremetjew M."/>
            <person name="Finn R."/>
            <person name="Kale V."/>
            <person name="Holt S."/>
            <person name="Cochrane G."/>
            <person name="Meng A."/>
            <person name="Brown T."/>
            <person name="Cohen L."/>
        </authorList>
    </citation>
    <scope>NUCLEOTIDE SEQUENCE</scope>
    <source>
        <strain evidence="7">CCMP3107</strain>
    </source>
</reference>
<dbReference type="GO" id="GO:0016020">
    <property type="term" value="C:membrane"/>
    <property type="evidence" value="ECO:0007669"/>
    <property type="project" value="UniProtKB-SubCell"/>
</dbReference>
<name>A0A7S3XV07_HETAK</name>
<keyword evidence="4 6" id="KW-1133">Transmembrane helix</keyword>
<dbReference type="Pfam" id="PF01554">
    <property type="entry name" value="MatE"/>
    <property type="match status" value="2"/>
</dbReference>
<feature type="transmembrane region" description="Helical" evidence="6">
    <location>
        <begin position="339"/>
        <end position="361"/>
    </location>
</feature>
<dbReference type="PANTHER" id="PTHR42893:SF9">
    <property type="entry name" value="PROTEIN DETOXIFICATION 46, CHLOROPLASTIC"/>
    <property type="match status" value="1"/>
</dbReference>
<evidence type="ECO:0000256" key="2">
    <source>
        <dbReference type="ARBA" id="ARBA00010199"/>
    </source>
</evidence>
<evidence type="ECO:0000256" key="4">
    <source>
        <dbReference type="ARBA" id="ARBA00022989"/>
    </source>
</evidence>
<dbReference type="GO" id="GO:0015297">
    <property type="term" value="F:antiporter activity"/>
    <property type="evidence" value="ECO:0007669"/>
    <property type="project" value="InterPro"/>
</dbReference>